<dbReference type="Pfam" id="PF07679">
    <property type="entry name" value="I-set"/>
    <property type="match status" value="1"/>
</dbReference>
<feature type="region of interest" description="Disordered" evidence="3">
    <location>
        <begin position="468"/>
        <end position="497"/>
    </location>
</feature>
<dbReference type="Proteomes" id="UP000318571">
    <property type="component" value="Chromosome 11"/>
</dbReference>
<keyword evidence="2" id="KW-0393">Immunoglobulin domain</keyword>
<dbReference type="PANTHER" id="PTHR45080">
    <property type="entry name" value="CONTACTIN 5"/>
    <property type="match status" value="1"/>
</dbReference>
<dbReference type="STRING" id="6832.A0A553PLR4"/>
<dbReference type="GO" id="GO:0005886">
    <property type="term" value="C:plasma membrane"/>
    <property type="evidence" value="ECO:0007669"/>
    <property type="project" value="TreeGrafter"/>
</dbReference>
<dbReference type="InterPro" id="IPR003599">
    <property type="entry name" value="Ig_sub"/>
</dbReference>
<name>A0A553PLR4_TIGCA</name>
<feature type="domain" description="Ig-like" evidence="4">
    <location>
        <begin position="119"/>
        <end position="210"/>
    </location>
</feature>
<organism evidence="5 6">
    <name type="scientific">Tigriopus californicus</name>
    <name type="common">Marine copepod</name>
    <dbReference type="NCBI Taxonomy" id="6832"/>
    <lineage>
        <taxon>Eukaryota</taxon>
        <taxon>Metazoa</taxon>
        <taxon>Ecdysozoa</taxon>
        <taxon>Arthropoda</taxon>
        <taxon>Crustacea</taxon>
        <taxon>Multicrustacea</taxon>
        <taxon>Hexanauplia</taxon>
        <taxon>Copepoda</taxon>
        <taxon>Harpacticoida</taxon>
        <taxon>Harpacticidae</taxon>
        <taxon>Tigriopus</taxon>
    </lineage>
</organism>
<dbReference type="EMBL" id="VCGU01000003">
    <property type="protein sequence ID" value="TRY78615.1"/>
    <property type="molecule type" value="Genomic_DNA"/>
</dbReference>
<dbReference type="PROSITE" id="PS50835">
    <property type="entry name" value="IG_LIKE"/>
    <property type="match status" value="3"/>
</dbReference>
<evidence type="ECO:0000256" key="2">
    <source>
        <dbReference type="ARBA" id="ARBA00023319"/>
    </source>
</evidence>
<dbReference type="InterPro" id="IPR013783">
    <property type="entry name" value="Ig-like_fold"/>
</dbReference>
<dbReference type="SMART" id="SM00408">
    <property type="entry name" value="IGc2"/>
    <property type="match status" value="3"/>
</dbReference>
<evidence type="ECO:0000313" key="5">
    <source>
        <dbReference type="EMBL" id="TRY78615.1"/>
    </source>
</evidence>
<dbReference type="PANTHER" id="PTHR45080:SF33">
    <property type="entry name" value="IG-LIKE DOMAIN-CONTAINING PROTEIN"/>
    <property type="match status" value="1"/>
</dbReference>
<dbReference type="SUPFAM" id="SSF49265">
    <property type="entry name" value="Fibronectin type III"/>
    <property type="match status" value="1"/>
</dbReference>
<dbReference type="GO" id="GO:0008046">
    <property type="term" value="F:axon guidance receptor activity"/>
    <property type="evidence" value="ECO:0007669"/>
    <property type="project" value="TreeGrafter"/>
</dbReference>
<dbReference type="Pfam" id="PF13927">
    <property type="entry name" value="Ig_3"/>
    <property type="match status" value="1"/>
</dbReference>
<dbReference type="Gene3D" id="2.60.40.10">
    <property type="entry name" value="Immunoglobulins"/>
    <property type="match status" value="3"/>
</dbReference>
<dbReference type="InterPro" id="IPR036116">
    <property type="entry name" value="FN3_sf"/>
</dbReference>
<dbReference type="GO" id="GO:0030424">
    <property type="term" value="C:axon"/>
    <property type="evidence" value="ECO:0007669"/>
    <property type="project" value="TreeGrafter"/>
</dbReference>
<dbReference type="InterPro" id="IPR050958">
    <property type="entry name" value="Cell_Adh-Cytoskel_Orgn"/>
</dbReference>
<dbReference type="InterPro" id="IPR013098">
    <property type="entry name" value="Ig_I-set"/>
</dbReference>
<dbReference type="CDD" id="cd00063">
    <property type="entry name" value="FN3"/>
    <property type="match status" value="1"/>
</dbReference>
<reference evidence="5 6" key="1">
    <citation type="journal article" date="2018" name="Nat. Ecol. Evol.">
        <title>Genomic signatures of mitonuclear coevolution across populations of Tigriopus californicus.</title>
        <authorList>
            <person name="Barreto F.S."/>
            <person name="Watson E.T."/>
            <person name="Lima T.G."/>
            <person name="Willett C.S."/>
            <person name="Edmands S."/>
            <person name="Li W."/>
            <person name="Burton R.S."/>
        </authorList>
    </citation>
    <scope>NUCLEOTIDE SEQUENCE [LARGE SCALE GENOMIC DNA]</scope>
    <source>
        <strain evidence="5 6">San Diego</strain>
    </source>
</reference>
<dbReference type="InterPro" id="IPR007110">
    <property type="entry name" value="Ig-like_dom"/>
</dbReference>
<dbReference type="InterPro" id="IPR003598">
    <property type="entry name" value="Ig_sub2"/>
</dbReference>
<evidence type="ECO:0000259" key="4">
    <source>
        <dbReference type="PROSITE" id="PS50835"/>
    </source>
</evidence>
<feature type="domain" description="Ig-like" evidence="4">
    <location>
        <begin position="324"/>
        <end position="412"/>
    </location>
</feature>
<protein>
    <recommendedName>
        <fullName evidence="4">Ig-like domain-containing protein</fullName>
    </recommendedName>
</protein>
<proteinExistence type="predicted"/>
<evidence type="ECO:0000313" key="6">
    <source>
        <dbReference type="Proteomes" id="UP000318571"/>
    </source>
</evidence>
<dbReference type="InterPro" id="IPR003961">
    <property type="entry name" value="FN3_dom"/>
</dbReference>
<dbReference type="InterPro" id="IPR036179">
    <property type="entry name" value="Ig-like_dom_sf"/>
</dbReference>
<dbReference type="AlphaFoldDB" id="A0A553PLR4"/>
<dbReference type="SUPFAM" id="SSF48726">
    <property type="entry name" value="Immunoglobulin"/>
    <property type="match status" value="3"/>
</dbReference>
<keyword evidence="6" id="KW-1185">Reference proteome</keyword>
<feature type="domain" description="Ig-like" evidence="4">
    <location>
        <begin position="219"/>
        <end position="313"/>
    </location>
</feature>
<dbReference type="GO" id="GO:0050808">
    <property type="term" value="P:synapse organization"/>
    <property type="evidence" value="ECO:0007669"/>
    <property type="project" value="TreeGrafter"/>
</dbReference>
<dbReference type="FunFam" id="2.60.40.10:FF:000107">
    <property type="entry name" value="Myosin, light chain kinase a"/>
    <property type="match status" value="1"/>
</dbReference>
<sequence>MLHTVPLRHPNLMERGYFHTILIRGKSANSWDPLEYQVKSVQVEIWQRHDAVIYHVSGGHKDEVEIRAAGRDKNEPSSTSAFSTLSSSLCFTILEMGSRCSQLMDINRIFSQGPPKLAPKILNSGERIRVRLGDNTTLPCVVQNFQTGYTAIWRRGENAIMVGQMKIRLDLRISLVEQTSLLIKGADTLYSGNYTCEIEWSENEPPPSITHYLEVQVPPSVFAVTPMSSPNSGATLEYNPIGPGAIVEVVEGDNATLECRAEGIPRPALEWTSEMWAPHDRRKAFKLELVHVLQRDEGEYLCTAYNGVGPAVSDNILLRVQHVPIVHPLRPIVKASSGDKSRLTCHVKAKPQPNVVWYFGENELRPDSEHQMEERGDNYTLVLRNIEPKDLGNYTCLAINKIGESRATVNLSGIPHKATITSPPKGRHRSSYDLTWSIKSFAPILETEVRYKPCMVYHFITDNVTPPPEMLDPYSSSTGFQSPDHAPSSSESSSGMSAWSYSSQRSRRKYLPENLYYGLYEGSYLFEPLRPDCEHEVRLRARNKFGWSDEEVSFVFWTSKRDPSPQKISSSSGNLWSNGGLSSHSSMVSMVLACYVWSFSLHYLDFVHGSLGFRPKSHLTPAGGGYP</sequence>
<dbReference type="GO" id="GO:0043025">
    <property type="term" value="C:neuronal cell body"/>
    <property type="evidence" value="ECO:0007669"/>
    <property type="project" value="TreeGrafter"/>
</dbReference>
<keyword evidence="1" id="KW-0677">Repeat</keyword>
<evidence type="ECO:0000256" key="3">
    <source>
        <dbReference type="SAM" id="MobiDB-lite"/>
    </source>
</evidence>
<accession>A0A553PLR4</accession>
<gene>
    <name evidence="5" type="ORF">TCAL_12149</name>
</gene>
<evidence type="ECO:0000256" key="1">
    <source>
        <dbReference type="ARBA" id="ARBA00022737"/>
    </source>
</evidence>
<dbReference type="CDD" id="cd00096">
    <property type="entry name" value="Ig"/>
    <property type="match status" value="1"/>
</dbReference>
<dbReference type="SMART" id="SM00409">
    <property type="entry name" value="IG"/>
    <property type="match status" value="3"/>
</dbReference>
<dbReference type="GO" id="GO:0007156">
    <property type="term" value="P:homophilic cell adhesion via plasma membrane adhesion molecules"/>
    <property type="evidence" value="ECO:0007669"/>
    <property type="project" value="TreeGrafter"/>
</dbReference>
<comment type="caution">
    <text evidence="5">The sequence shown here is derived from an EMBL/GenBank/DDBJ whole genome shotgun (WGS) entry which is preliminary data.</text>
</comment>
<feature type="compositionally biased region" description="Low complexity" evidence="3">
    <location>
        <begin position="488"/>
        <end position="497"/>
    </location>
</feature>